<keyword evidence="2" id="KW-1185">Reference proteome</keyword>
<dbReference type="AlphaFoldDB" id="A0A0H2S2Z4"/>
<name>A0A0H2S2Z4_9AGAM</name>
<reference evidence="1 2" key="1">
    <citation type="submission" date="2015-04" db="EMBL/GenBank/DDBJ databases">
        <title>Complete genome sequence of Schizopora paradoxa KUC8140, a cosmopolitan wood degrader in East Asia.</title>
        <authorList>
            <consortium name="DOE Joint Genome Institute"/>
            <person name="Min B."/>
            <person name="Park H."/>
            <person name="Jang Y."/>
            <person name="Kim J.-J."/>
            <person name="Kim K.H."/>
            <person name="Pangilinan J."/>
            <person name="Lipzen A."/>
            <person name="Riley R."/>
            <person name="Grigoriev I.V."/>
            <person name="Spatafora J.W."/>
            <person name="Choi I.-G."/>
        </authorList>
    </citation>
    <scope>NUCLEOTIDE SEQUENCE [LARGE SCALE GENOMIC DNA]</scope>
    <source>
        <strain evidence="1 2">KUC8140</strain>
    </source>
</reference>
<evidence type="ECO:0000313" key="2">
    <source>
        <dbReference type="Proteomes" id="UP000053477"/>
    </source>
</evidence>
<sequence length="99" mass="11354">MPTDEGVDMLSNHTLLPLTMITPTFEGLPEDVRVHLLCMLPDVEALKAAVLSCKAFHEAYKPRKKSIDNEVPYDWLVFELRILLQRICKLEDTFRRAGV</sequence>
<dbReference type="Proteomes" id="UP000053477">
    <property type="component" value="Unassembled WGS sequence"/>
</dbReference>
<evidence type="ECO:0000313" key="1">
    <source>
        <dbReference type="EMBL" id="KLO11366.1"/>
    </source>
</evidence>
<dbReference type="InParanoid" id="A0A0H2S2Z4"/>
<accession>A0A0H2S2Z4</accession>
<proteinExistence type="predicted"/>
<protein>
    <recommendedName>
        <fullName evidence="3">F-box domain-containing protein</fullName>
    </recommendedName>
</protein>
<dbReference type="OrthoDB" id="2745518at2759"/>
<organism evidence="1 2">
    <name type="scientific">Schizopora paradoxa</name>
    <dbReference type="NCBI Taxonomy" id="27342"/>
    <lineage>
        <taxon>Eukaryota</taxon>
        <taxon>Fungi</taxon>
        <taxon>Dikarya</taxon>
        <taxon>Basidiomycota</taxon>
        <taxon>Agaricomycotina</taxon>
        <taxon>Agaricomycetes</taxon>
        <taxon>Hymenochaetales</taxon>
        <taxon>Schizoporaceae</taxon>
        <taxon>Schizopora</taxon>
    </lineage>
</organism>
<evidence type="ECO:0008006" key="3">
    <source>
        <dbReference type="Google" id="ProtNLM"/>
    </source>
</evidence>
<gene>
    <name evidence="1" type="ORF">SCHPADRAFT_475775</name>
</gene>
<dbReference type="EMBL" id="KQ086002">
    <property type="protein sequence ID" value="KLO11366.1"/>
    <property type="molecule type" value="Genomic_DNA"/>
</dbReference>